<evidence type="ECO:0000313" key="1">
    <source>
        <dbReference type="EMBL" id="ERL64726.1"/>
    </source>
</evidence>
<accession>U4TIT1</accession>
<dbReference type="Proteomes" id="UP000030647">
    <property type="component" value="Unassembled WGS sequence"/>
</dbReference>
<gene>
    <name evidence="1" type="ORF">L248_0645</name>
</gene>
<dbReference type="EMBL" id="KI271593">
    <property type="protein sequence ID" value="ERL64726.1"/>
    <property type="molecule type" value="Genomic_DNA"/>
</dbReference>
<keyword evidence="2" id="KW-1185">Reference proteome</keyword>
<protein>
    <submittedName>
        <fullName evidence="1">Uncharacterized protein</fullName>
    </submittedName>
</protein>
<proteinExistence type="predicted"/>
<name>U4TIT1_9LACO</name>
<reference evidence="2" key="1">
    <citation type="journal article" date="2013" name="Genome Announc.">
        <title>Whole-Genome Sequencing of Lactobacillus shenzhenensis Strain LY-73T.</title>
        <authorList>
            <person name="Lin Z."/>
            <person name="Liu Z."/>
            <person name="Yang R."/>
            <person name="Zou Y."/>
            <person name="Wan D."/>
            <person name="Chen J."/>
            <person name="Guo M."/>
            <person name="Zhao J."/>
            <person name="Fang C."/>
            <person name="Yang R."/>
            <person name="Liu F."/>
        </authorList>
    </citation>
    <scope>NUCLEOTIDE SEQUENCE [LARGE SCALE GENOMIC DNA]</scope>
    <source>
        <strain evidence="2">LY-73</strain>
    </source>
</reference>
<sequence>MTGTTMTEDTEVQSKAEEKAVVDSAMKVKNRSLVFDFHCK</sequence>
<dbReference type="AlphaFoldDB" id="U4TIT1"/>
<dbReference type="HOGENOM" id="CLU_3291705_0_0_9"/>
<evidence type="ECO:0000313" key="2">
    <source>
        <dbReference type="Proteomes" id="UP000030647"/>
    </source>
</evidence>
<dbReference type="STRING" id="1231336.L248_0645"/>
<organism evidence="1 2">
    <name type="scientific">Schleiferilactobacillus shenzhenensis LY-73</name>
    <dbReference type="NCBI Taxonomy" id="1231336"/>
    <lineage>
        <taxon>Bacteria</taxon>
        <taxon>Bacillati</taxon>
        <taxon>Bacillota</taxon>
        <taxon>Bacilli</taxon>
        <taxon>Lactobacillales</taxon>
        <taxon>Lactobacillaceae</taxon>
        <taxon>Schleiferilactobacillus</taxon>
    </lineage>
</organism>